<proteinExistence type="inferred from homology"/>
<evidence type="ECO:0000256" key="1">
    <source>
        <dbReference type="ARBA" id="ARBA00004141"/>
    </source>
</evidence>
<evidence type="ECO:0000313" key="7">
    <source>
        <dbReference type="EMBL" id="KAJ7946848.1"/>
    </source>
</evidence>
<protein>
    <submittedName>
        <fullName evidence="7">Sulfite exporter TauE/SafE family protein</fullName>
    </submittedName>
</protein>
<sequence>MKLGVLVLVWFSFFFLYLLRGNHYARGILPVESCGMGYWLLSSLQIPLAVIFTACVLLRKERPQDPSLKHQDIDQNRHGHEPSNKLIFPLMALITGILGGAFGICGGMLISPLLLQVGVAPKVTAATCSFMVFFSSTMSAFQYLLLGMDHIQIAFIFSIICFVGSVLGLLVVQRAIQEYGSTSLIVISV</sequence>
<dbReference type="PANTHER" id="PTHR14255:SF3">
    <property type="entry name" value="SULFITE EXPORTER TAUE_SAFE FAMILY PROTEIN 5-RELATED"/>
    <property type="match status" value="1"/>
</dbReference>
<name>A0AAD7KW08_QUISA</name>
<dbReference type="GO" id="GO:0031464">
    <property type="term" value="C:Cul4A-RING E3 ubiquitin ligase complex"/>
    <property type="evidence" value="ECO:0007669"/>
    <property type="project" value="TreeGrafter"/>
</dbReference>
<feature type="transmembrane region" description="Helical" evidence="6">
    <location>
        <begin position="153"/>
        <end position="176"/>
    </location>
</feature>
<dbReference type="Proteomes" id="UP001163823">
    <property type="component" value="Chromosome 13"/>
</dbReference>
<evidence type="ECO:0000256" key="3">
    <source>
        <dbReference type="ARBA" id="ARBA00022692"/>
    </source>
</evidence>
<comment type="subcellular location">
    <subcellularLocation>
        <location evidence="1">Membrane</location>
        <topology evidence="1">Multi-pass membrane protein</topology>
    </subcellularLocation>
</comment>
<dbReference type="PANTHER" id="PTHR14255">
    <property type="entry name" value="CEREBLON"/>
    <property type="match status" value="1"/>
</dbReference>
<evidence type="ECO:0000256" key="2">
    <source>
        <dbReference type="ARBA" id="ARBA00009142"/>
    </source>
</evidence>
<comment type="similarity">
    <text evidence="2">Belongs to the 4-toluene sulfonate uptake permease (TSUP) (TC 2.A.102) family.</text>
</comment>
<evidence type="ECO:0000256" key="4">
    <source>
        <dbReference type="ARBA" id="ARBA00022989"/>
    </source>
</evidence>
<dbReference type="Pfam" id="PF01925">
    <property type="entry name" value="TauE"/>
    <property type="match status" value="1"/>
</dbReference>
<reference evidence="7" key="1">
    <citation type="journal article" date="2023" name="Science">
        <title>Elucidation of the pathway for biosynthesis of saponin adjuvants from the soapbark tree.</title>
        <authorList>
            <person name="Reed J."/>
            <person name="Orme A."/>
            <person name="El-Demerdash A."/>
            <person name="Owen C."/>
            <person name="Martin L.B.B."/>
            <person name="Misra R.C."/>
            <person name="Kikuchi S."/>
            <person name="Rejzek M."/>
            <person name="Martin A.C."/>
            <person name="Harkess A."/>
            <person name="Leebens-Mack J."/>
            <person name="Louveau T."/>
            <person name="Stephenson M.J."/>
            <person name="Osbourn A."/>
        </authorList>
    </citation>
    <scope>NUCLEOTIDE SEQUENCE</scope>
    <source>
        <strain evidence="7">S10</strain>
    </source>
</reference>
<keyword evidence="3 6" id="KW-0812">Transmembrane</keyword>
<accession>A0AAD7KW08</accession>
<dbReference type="EMBL" id="JARAOO010000013">
    <property type="protein sequence ID" value="KAJ7946848.1"/>
    <property type="molecule type" value="Genomic_DNA"/>
</dbReference>
<feature type="transmembrane region" description="Helical" evidence="6">
    <location>
        <begin position="86"/>
        <end position="111"/>
    </location>
</feature>
<organism evidence="7 8">
    <name type="scientific">Quillaja saponaria</name>
    <name type="common">Soap bark tree</name>
    <dbReference type="NCBI Taxonomy" id="32244"/>
    <lineage>
        <taxon>Eukaryota</taxon>
        <taxon>Viridiplantae</taxon>
        <taxon>Streptophyta</taxon>
        <taxon>Embryophyta</taxon>
        <taxon>Tracheophyta</taxon>
        <taxon>Spermatophyta</taxon>
        <taxon>Magnoliopsida</taxon>
        <taxon>eudicotyledons</taxon>
        <taxon>Gunneridae</taxon>
        <taxon>Pentapetalae</taxon>
        <taxon>rosids</taxon>
        <taxon>fabids</taxon>
        <taxon>Fabales</taxon>
        <taxon>Quillajaceae</taxon>
        <taxon>Quillaja</taxon>
    </lineage>
</organism>
<dbReference type="InterPro" id="IPR002781">
    <property type="entry name" value="TM_pro_TauE-like"/>
</dbReference>
<evidence type="ECO:0000256" key="6">
    <source>
        <dbReference type="SAM" id="Phobius"/>
    </source>
</evidence>
<keyword evidence="5 6" id="KW-0472">Membrane</keyword>
<evidence type="ECO:0000256" key="5">
    <source>
        <dbReference type="ARBA" id="ARBA00023136"/>
    </source>
</evidence>
<evidence type="ECO:0000313" key="8">
    <source>
        <dbReference type="Proteomes" id="UP001163823"/>
    </source>
</evidence>
<feature type="transmembrane region" description="Helical" evidence="6">
    <location>
        <begin position="37"/>
        <end position="58"/>
    </location>
</feature>
<keyword evidence="8" id="KW-1185">Reference proteome</keyword>
<keyword evidence="4 6" id="KW-1133">Transmembrane helix</keyword>
<dbReference type="GO" id="GO:0016567">
    <property type="term" value="P:protein ubiquitination"/>
    <property type="evidence" value="ECO:0007669"/>
    <property type="project" value="TreeGrafter"/>
</dbReference>
<dbReference type="AlphaFoldDB" id="A0AAD7KW08"/>
<dbReference type="GO" id="GO:0016020">
    <property type="term" value="C:membrane"/>
    <property type="evidence" value="ECO:0007669"/>
    <property type="project" value="UniProtKB-SubCell"/>
</dbReference>
<feature type="transmembrane region" description="Helical" evidence="6">
    <location>
        <begin position="123"/>
        <end position="146"/>
    </location>
</feature>
<comment type="caution">
    <text evidence="7">The sequence shown here is derived from an EMBL/GenBank/DDBJ whole genome shotgun (WGS) entry which is preliminary data.</text>
</comment>
<dbReference type="KEGG" id="qsa:O6P43_031723"/>
<gene>
    <name evidence="7" type="ORF">O6P43_031723</name>
</gene>